<sequence length="81" mass="9153">MNQSEQNYFSVQKPSETSSGPYTSPPPIGYPTREAVVGDPPAAAIETKSKGGCLLDIVTYIYIYIYIYMYFFYNLLSLYIC</sequence>
<keyword evidence="2" id="KW-1133">Transmembrane helix</keyword>
<keyword evidence="4" id="KW-1185">Reference proteome</keyword>
<keyword evidence="2" id="KW-0472">Membrane</keyword>
<comment type="caution">
    <text evidence="3">The sequence shown here is derived from an EMBL/GenBank/DDBJ whole genome shotgun (WGS) entry which is preliminary data.</text>
</comment>
<feature type="compositionally biased region" description="Polar residues" evidence="1">
    <location>
        <begin position="1"/>
        <end position="22"/>
    </location>
</feature>
<evidence type="ECO:0008006" key="5">
    <source>
        <dbReference type="Google" id="ProtNLM"/>
    </source>
</evidence>
<protein>
    <recommendedName>
        <fullName evidence="5">Transmembrane protein</fullName>
    </recommendedName>
</protein>
<feature type="region of interest" description="Disordered" evidence="1">
    <location>
        <begin position="1"/>
        <end position="27"/>
    </location>
</feature>
<evidence type="ECO:0000313" key="3">
    <source>
        <dbReference type="EMBL" id="KAG7578244.1"/>
    </source>
</evidence>
<proteinExistence type="predicted"/>
<evidence type="ECO:0000313" key="4">
    <source>
        <dbReference type="Proteomes" id="UP000694240"/>
    </source>
</evidence>
<reference evidence="3 4" key="1">
    <citation type="submission" date="2020-12" db="EMBL/GenBank/DDBJ databases">
        <title>Concerted genomic and epigenomic changes stabilize Arabidopsis allopolyploids.</title>
        <authorList>
            <person name="Chen Z."/>
        </authorList>
    </citation>
    <scope>NUCLEOTIDE SEQUENCE [LARGE SCALE GENOMIC DNA]</scope>
    <source>
        <strain evidence="3">Allo738</strain>
        <tissue evidence="3">Leaf</tissue>
    </source>
</reference>
<feature type="transmembrane region" description="Helical" evidence="2">
    <location>
        <begin position="57"/>
        <end position="80"/>
    </location>
</feature>
<dbReference type="AlphaFoldDB" id="A0A8T2B2G1"/>
<gene>
    <name evidence="3" type="ORF">ISN45_Aa03g024480</name>
</gene>
<dbReference type="Proteomes" id="UP000694240">
    <property type="component" value="Chromosome 8"/>
</dbReference>
<organism evidence="3 4">
    <name type="scientific">Arabidopsis thaliana x Arabidopsis arenosa</name>
    <dbReference type="NCBI Taxonomy" id="1240361"/>
    <lineage>
        <taxon>Eukaryota</taxon>
        <taxon>Viridiplantae</taxon>
        <taxon>Streptophyta</taxon>
        <taxon>Embryophyta</taxon>
        <taxon>Tracheophyta</taxon>
        <taxon>Spermatophyta</taxon>
        <taxon>Magnoliopsida</taxon>
        <taxon>eudicotyledons</taxon>
        <taxon>Gunneridae</taxon>
        <taxon>Pentapetalae</taxon>
        <taxon>rosids</taxon>
        <taxon>malvids</taxon>
        <taxon>Brassicales</taxon>
        <taxon>Brassicaceae</taxon>
        <taxon>Camelineae</taxon>
        <taxon>Arabidopsis</taxon>
    </lineage>
</organism>
<dbReference type="EMBL" id="JAEFBK010000008">
    <property type="protein sequence ID" value="KAG7578244.1"/>
    <property type="molecule type" value="Genomic_DNA"/>
</dbReference>
<keyword evidence="2" id="KW-0812">Transmembrane</keyword>
<evidence type="ECO:0000256" key="2">
    <source>
        <dbReference type="SAM" id="Phobius"/>
    </source>
</evidence>
<name>A0A8T2B2G1_9BRAS</name>
<accession>A0A8T2B2G1</accession>
<evidence type="ECO:0000256" key="1">
    <source>
        <dbReference type="SAM" id="MobiDB-lite"/>
    </source>
</evidence>